<dbReference type="Gene3D" id="1.10.10.1830">
    <property type="entry name" value="Non-ribosomal peptide synthase, adenylation domain"/>
    <property type="match status" value="1"/>
</dbReference>
<dbReference type="Pfam" id="PF18563">
    <property type="entry name" value="TubC_N"/>
    <property type="match status" value="1"/>
</dbReference>
<sequence length="128" mass="13421">MGLSDRDLLRELEGRGVRLTVQEGRLVARAPHGAVTPELAAQIKAQKDALVQALQASEAGQLAPLPESLVRLVRAAVSPGLNFPTILPAGLVPNLGEYVLASAALYAAGINPERQLQALWAARGAWAA</sequence>
<keyword evidence="3" id="KW-1185">Reference proteome</keyword>
<evidence type="ECO:0000313" key="2">
    <source>
        <dbReference type="EMBL" id="MFC4426974.1"/>
    </source>
</evidence>
<reference evidence="3" key="1">
    <citation type="journal article" date="2019" name="Int. J. Syst. Evol. Microbiol.">
        <title>The Global Catalogue of Microorganisms (GCM) 10K type strain sequencing project: providing services to taxonomists for standard genome sequencing and annotation.</title>
        <authorList>
            <consortium name="The Broad Institute Genomics Platform"/>
            <consortium name="The Broad Institute Genome Sequencing Center for Infectious Disease"/>
            <person name="Wu L."/>
            <person name="Ma J."/>
        </authorList>
    </citation>
    <scope>NUCLEOTIDE SEQUENCE [LARGE SCALE GENOMIC DNA]</scope>
    <source>
        <strain evidence="3">CCUG 56029</strain>
    </source>
</reference>
<organism evidence="2 3">
    <name type="scientific">Deinococcus navajonensis</name>
    <dbReference type="NCBI Taxonomy" id="309884"/>
    <lineage>
        <taxon>Bacteria</taxon>
        <taxon>Thermotogati</taxon>
        <taxon>Deinococcota</taxon>
        <taxon>Deinococci</taxon>
        <taxon>Deinococcales</taxon>
        <taxon>Deinococcaceae</taxon>
        <taxon>Deinococcus</taxon>
    </lineage>
</organism>
<dbReference type="InterPro" id="IPR044894">
    <property type="entry name" value="TubC_N_sf"/>
</dbReference>
<accession>A0ABV8XQ20</accession>
<protein>
    <recommendedName>
        <fullName evidence="1">TubC N-terminal docking domain-containing protein</fullName>
    </recommendedName>
</protein>
<comment type="caution">
    <text evidence="2">The sequence shown here is derived from an EMBL/GenBank/DDBJ whole genome shotgun (WGS) entry which is preliminary data.</text>
</comment>
<feature type="domain" description="TubC N-terminal docking" evidence="1">
    <location>
        <begin position="7"/>
        <end position="55"/>
    </location>
</feature>
<evidence type="ECO:0000259" key="1">
    <source>
        <dbReference type="Pfam" id="PF18563"/>
    </source>
</evidence>
<gene>
    <name evidence="2" type="ORF">ACFOZ9_12210</name>
</gene>
<evidence type="ECO:0000313" key="3">
    <source>
        <dbReference type="Proteomes" id="UP001595998"/>
    </source>
</evidence>
<name>A0ABV8XQ20_9DEIO</name>
<proteinExistence type="predicted"/>
<dbReference type="RefSeq" id="WP_380040003.1">
    <property type="nucleotide sequence ID" value="NZ_JBHSEH010000015.1"/>
</dbReference>
<dbReference type="EMBL" id="JBHSEH010000015">
    <property type="protein sequence ID" value="MFC4426974.1"/>
    <property type="molecule type" value="Genomic_DNA"/>
</dbReference>
<dbReference type="Proteomes" id="UP001595998">
    <property type="component" value="Unassembled WGS sequence"/>
</dbReference>
<dbReference type="InterPro" id="IPR041464">
    <property type="entry name" value="TubC_N"/>
</dbReference>